<name>A0A974CTI6_XENLA</name>
<reference evidence="3" key="1">
    <citation type="journal article" date="2016" name="Nature">
        <title>Genome evolution in the allotetraploid frog Xenopus laevis.</title>
        <authorList>
            <person name="Session A.M."/>
            <person name="Uno Y."/>
            <person name="Kwon T."/>
            <person name="Chapman J.A."/>
            <person name="Toyoda A."/>
            <person name="Takahashi S."/>
            <person name="Fukui A."/>
            <person name="Hikosaka A."/>
            <person name="Suzuki A."/>
            <person name="Kondo M."/>
            <person name="van Heeringen S.J."/>
            <person name="Quigley I."/>
            <person name="Heinz S."/>
            <person name="Ogino H."/>
            <person name="Ochi H."/>
            <person name="Hellsten U."/>
            <person name="Lyons J.B."/>
            <person name="Simakov O."/>
            <person name="Putnam N."/>
            <person name="Stites J."/>
            <person name="Kuroki Y."/>
            <person name="Tanaka T."/>
            <person name="Michiue T."/>
            <person name="Watanabe M."/>
            <person name="Bogdanovic O."/>
            <person name="Lister R."/>
            <person name="Georgiou G."/>
            <person name="Paranjpe S.S."/>
            <person name="van Kruijsbergen I."/>
            <person name="Shu S."/>
            <person name="Carlson J."/>
            <person name="Kinoshita T."/>
            <person name="Ohta Y."/>
            <person name="Mawaribuchi S."/>
            <person name="Jenkins J."/>
            <person name="Grimwood J."/>
            <person name="Schmutz J."/>
            <person name="Mitros T."/>
            <person name="Mozaffari S.V."/>
            <person name="Suzuki Y."/>
            <person name="Haramoto Y."/>
            <person name="Yamamoto T.S."/>
            <person name="Takagi C."/>
            <person name="Heald R."/>
            <person name="Miller K."/>
            <person name="Haudenschild C."/>
            <person name="Kitzman J."/>
            <person name="Nakayama T."/>
            <person name="Izutsu Y."/>
            <person name="Robert J."/>
            <person name="Fortriede J."/>
            <person name="Burns K."/>
            <person name="Lotay V."/>
            <person name="Karimi K."/>
            <person name="Yasuoka Y."/>
            <person name="Dichmann D.S."/>
            <person name="Flajnik M.F."/>
            <person name="Houston D.W."/>
            <person name="Shendure J."/>
            <person name="DuPasquier L."/>
            <person name="Vize P.D."/>
            <person name="Zorn A.M."/>
            <person name="Ito M."/>
            <person name="Marcotte E.M."/>
            <person name="Wallingford J.B."/>
            <person name="Ito Y."/>
            <person name="Asashima M."/>
            <person name="Ueno N."/>
            <person name="Matsuda Y."/>
            <person name="Veenstra G.J."/>
            <person name="Fujiyama A."/>
            <person name="Harland R.M."/>
            <person name="Taira M."/>
            <person name="Rokhsar D.S."/>
        </authorList>
    </citation>
    <scope>NUCLEOTIDE SEQUENCE [LARGE SCALE GENOMIC DNA]</scope>
    <source>
        <strain evidence="3">J</strain>
    </source>
</reference>
<feature type="region of interest" description="Disordered" evidence="1">
    <location>
        <begin position="73"/>
        <end position="182"/>
    </location>
</feature>
<evidence type="ECO:0000313" key="3">
    <source>
        <dbReference type="Proteomes" id="UP000694892"/>
    </source>
</evidence>
<dbReference type="EMBL" id="CM004474">
    <property type="protein sequence ID" value="OCT79418.1"/>
    <property type="molecule type" value="Genomic_DNA"/>
</dbReference>
<sequence>LQLQHETIHEAATYGSVRPYRESPLLARARRTESFHGYRDFQSFSFGKNNTEKASQENGSVLVTCEAKPADHEICTPDKKTPPRASKALENMSDTCKGQESLDAKKRVGEDGTESKSELKRRSGFEGAFLARRKVSHVPHLGSSPNTSEGGNDSPRSASPSPTKSTTSPRRKKSDSSCQDYA</sequence>
<dbReference type="AlphaFoldDB" id="A0A974CTI6"/>
<evidence type="ECO:0000313" key="2">
    <source>
        <dbReference type="EMBL" id="OCT79418.1"/>
    </source>
</evidence>
<gene>
    <name evidence="2" type="ORF">XELAEV_180262271mg</name>
</gene>
<organism evidence="2 3">
    <name type="scientific">Xenopus laevis</name>
    <name type="common">African clawed frog</name>
    <dbReference type="NCBI Taxonomy" id="8355"/>
    <lineage>
        <taxon>Eukaryota</taxon>
        <taxon>Metazoa</taxon>
        <taxon>Chordata</taxon>
        <taxon>Craniata</taxon>
        <taxon>Vertebrata</taxon>
        <taxon>Euteleostomi</taxon>
        <taxon>Amphibia</taxon>
        <taxon>Batrachia</taxon>
        <taxon>Anura</taxon>
        <taxon>Pipoidea</taxon>
        <taxon>Pipidae</taxon>
        <taxon>Xenopodinae</taxon>
        <taxon>Xenopus</taxon>
        <taxon>Xenopus</taxon>
    </lineage>
</organism>
<protein>
    <submittedName>
        <fullName evidence="2">Uncharacterized protein</fullName>
    </submittedName>
</protein>
<feature type="non-terminal residue" evidence="2">
    <location>
        <position position="1"/>
    </location>
</feature>
<feature type="compositionally biased region" description="Low complexity" evidence="1">
    <location>
        <begin position="154"/>
        <end position="168"/>
    </location>
</feature>
<dbReference type="Proteomes" id="UP000694892">
    <property type="component" value="Chromosome 5L"/>
</dbReference>
<accession>A0A974CTI6</accession>
<feature type="compositionally biased region" description="Basic and acidic residues" evidence="1">
    <location>
        <begin position="100"/>
        <end position="124"/>
    </location>
</feature>
<evidence type="ECO:0000256" key="1">
    <source>
        <dbReference type="SAM" id="MobiDB-lite"/>
    </source>
</evidence>
<proteinExistence type="predicted"/>